<organism evidence="1">
    <name type="scientific">uncultured bacterium</name>
    <dbReference type="NCBI Taxonomy" id="77133"/>
    <lineage>
        <taxon>Bacteria</taxon>
        <taxon>environmental samples</taxon>
    </lineage>
</organism>
<dbReference type="EC" id="3.1.1.1" evidence="1"/>
<proteinExistence type="evidence at protein level"/>
<evidence type="ECO:0007829" key="2">
    <source>
        <dbReference type="PDB" id="5GMX"/>
    </source>
</evidence>
<name>A0ACD6B8S7_9BACT</name>
<protein>
    <submittedName>
        <fullName evidence="1">Carboxylesterase</fullName>
        <ecNumber evidence="1">3.1.1.1</ecNumber>
    </submittedName>
</protein>
<accession>A0A0G2RKR9</accession>
<accession>A0ACD6B8S7</accession>
<keyword evidence="2" id="KW-0002">3D-structure</keyword>
<reference evidence="1" key="2">
    <citation type="journal article" date="2016" name="Springerplus">
        <title>A novel family VIII carboxylesterase hydrolysing third- and fourth-generation cephalosporins.</title>
        <authorList>
            <person name="Jeon J.H."/>
            <person name="Lee H.S."/>
            <person name="Lee J.H."/>
            <person name="Koo B.S."/>
            <person name="Lee C.M."/>
            <person name="Lee S.H."/>
            <person name="Kang S.G."/>
            <person name="Lee J.H."/>
        </authorList>
    </citation>
    <scope>NUCLEOTIDE SEQUENCE</scope>
</reference>
<sequence length="390" mass="41724">MSTGIEIQGICAPEFTKVRDAFAANFKDGKEVGASFGLAIEGEIVVDLWGGFADAGRSRPWRSDTLINTYSTTKGMAATVVGVLADEGLIDYNARVADYWPEFAAAGKKDVTVAQLLSHQAGICGPRERVEMADLYDWDKLCAMLAAQWPFFEPGTANGYHAVVFGHIAGEVARRVTGRTKSLGQLFAEKVASPIGAGNDYYIGLPASEDHRVAEMLPVIGSEQLGTGLGGKKRMSDALYCAMAHPPLTAHIANDRAWRAAEVPGANGQGNGRGIAKVYGALANGGTLGGTRIISAKGIAEMTREECFRKDEVIGVRMRWSRGFILNKAELYGPNPDAFGHSGWGGSFGFADTKARLGMGYAMNQMDTNIFGDPRGVRLIEAAYRCLPNS</sequence>
<keyword evidence="1" id="KW-0378">Hydrolase</keyword>
<evidence type="ECO:0000313" key="1">
    <source>
        <dbReference type="EMBL" id="AJE68931.1"/>
    </source>
</evidence>
<reference evidence="2" key="1">
    <citation type="journal article" date="2016" name="Biochem. Biophys. Res. Commun.">
        <title>Crystal structure of EstSRT1, a family VIII carboxylesterase displaying hydrolytic activity toward oxyimino cephalosporins.</title>
        <authorList>
            <person name="Cha S.S."/>
            <person name="An Y.J."/>
        </authorList>
    </citation>
    <scope>X-RAY CRYSTALLOGRAPHY (2.00 ANGSTROMS) OF 2-390</scope>
</reference>
<dbReference type="PDB" id="5GMX">
    <property type="method" value="X-ray"/>
    <property type="resolution" value="2.00 A"/>
    <property type="chains" value="A/B=1-390"/>
</dbReference>
<dbReference type="EMBL" id="KJ530984">
    <property type="protein sequence ID" value="AJE68931.1"/>
    <property type="molecule type" value="Genomic_DNA"/>
</dbReference>